<evidence type="ECO:0000313" key="1">
    <source>
        <dbReference type="EMBL" id="GJT59676.1"/>
    </source>
</evidence>
<reference evidence="1" key="2">
    <citation type="submission" date="2022-01" db="EMBL/GenBank/DDBJ databases">
        <authorList>
            <person name="Yamashiro T."/>
            <person name="Shiraishi A."/>
            <person name="Satake H."/>
            <person name="Nakayama K."/>
        </authorList>
    </citation>
    <scope>NUCLEOTIDE SEQUENCE</scope>
</reference>
<evidence type="ECO:0000313" key="2">
    <source>
        <dbReference type="Proteomes" id="UP001151760"/>
    </source>
</evidence>
<name>A0ABQ5F8F5_9ASTR</name>
<comment type="caution">
    <text evidence="1">The sequence shown here is derived from an EMBL/GenBank/DDBJ whole genome shotgun (WGS) entry which is preliminary data.</text>
</comment>
<gene>
    <name evidence="1" type="ORF">Tco_1003209</name>
</gene>
<accession>A0ABQ5F8F5</accession>
<reference evidence="1" key="1">
    <citation type="journal article" date="2022" name="Int. J. Mol. Sci.">
        <title>Draft Genome of Tanacetum Coccineum: Genomic Comparison of Closely Related Tanacetum-Family Plants.</title>
        <authorList>
            <person name="Yamashiro T."/>
            <person name="Shiraishi A."/>
            <person name="Nakayama K."/>
            <person name="Satake H."/>
        </authorList>
    </citation>
    <scope>NUCLEOTIDE SEQUENCE</scope>
</reference>
<proteinExistence type="predicted"/>
<dbReference type="EMBL" id="BQNB010017130">
    <property type="protein sequence ID" value="GJT59676.1"/>
    <property type="molecule type" value="Genomic_DNA"/>
</dbReference>
<keyword evidence="2" id="KW-1185">Reference proteome</keyword>
<sequence>MDFYWQLMLASILSGSSISPKKKVYYTAVNPERMLLYKFQIGDTSFGLLLPRIPKGYRAKVIRQLGDCSFLSLSYLPDRWEMESESTGNMFWWPLLEDVR</sequence>
<organism evidence="1 2">
    <name type="scientific">Tanacetum coccineum</name>
    <dbReference type="NCBI Taxonomy" id="301880"/>
    <lineage>
        <taxon>Eukaryota</taxon>
        <taxon>Viridiplantae</taxon>
        <taxon>Streptophyta</taxon>
        <taxon>Embryophyta</taxon>
        <taxon>Tracheophyta</taxon>
        <taxon>Spermatophyta</taxon>
        <taxon>Magnoliopsida</taxon>
        <taxon>eudicotyledons</taxon>
        <taxon>Gunneridae</taxon>
        <taxon>Pentapetalae</taxon>
        <taxon>asterids</taxon>
        <taxon>campanulids</taxon>
        <taxon>Asterales</taxon>
        <taxon>Asteraceae</taxon>
        <taxon>Asteroideae</taxon>
        <taxon>Anthemideae</taxon>
        <taxon>Anthemidinae</taxon>
        <taxon>Tanacetum</taxon>
    </lineage>
</organism>
<protein>
    <submittedName>
        <fullName evidence="1">Uncharacterized protein</fullName>
    </submittedName>
</protein>
<dbReference type="Proteomes" id="UP001151760">
    <property type="component" value="Unassembled WGS sequence"/>
</dbReference>